<feature type="domain" description="Amino acid transporter transmembrane" evidence="6">
    <location>
        <begin position="9"/>
        <end position="332"/>
    </location>
</feature>
<evidence type="ECO:0000256" key="1">
    <source>
        <dbReference type="ARBA" id="ARBA00004141"/>
    </source>
</evidence>
<protein>
    <recommendedName>
        <fullName evidence="6">Amino acid transporter transmembrane domain-containing protein</fullName>
    </recommendedName>
</protein>
<evidence type="ECO:0000313" key="8">
    <source>
        <dbReference type="Proteomes" id="UP000231436"/>
    </source>
</evidence>
<feature type="transmembrane region" description="Helical" evidence="5">
    <location>
        <begin position="82"/>
        <end position="103"/>
    </location>
</feature>
<feature type="transmembrane region" description="Helical" evidence="5">
    <location>
        <begin position="297"/>
        <end position="314"/>
    </location>
</feature>
<dbReference type="PANTHER" id="PTHR22950:SF461">
    <property type="entry name" value="AMINO ACID TRANSPORTER TRANSMEMBRANE DOMAIN-CONTAINING PROTEIN"/>
    <property type="match status" value="1"/>
</dbReference>
<evidence type="ECO:0000313" key="7">
    <source>
        <dbReference type="EMBL" id="PJE76530.1"/>
    </source>
</evidence>
<dbReference type="Pfam" id="PF01490">
    <property type="entry name" value="Aa_trans"/>
    <property type="match status" value="1"/>
</dbReference>
<feature type="transmembrane region" description="Helical" evidence="5">
    <location>
        <begin position="320"/>
        <end position="341"/>
    </location>
</feature>
<evidence type="ECO:0000256" key="3">
    <source>
        <dbReference type="ARBA" id="ARBA00022989"/>
    </source>
</evidence>
<evidence type="ECO:0000256" key="2">
    <source>
        <dbReference type="ARBA" id="ARBA00022692"/>
    </source>
</evidence>
<dbReference type="Proteomes" id="UP000231436">
    <property type="component" value="Unassembled WGS sequence"/>
</dbReference>
<dbReference type="GO" id="GO:0016020">
    <property type="term" value="C:membrane"/>
    <property type="evidence" value="ECO:0007669"/>
    <property type="project" value="UniProtKB-SubCell"/>
</dbReference>
<accession>A0A2M8LGF8</accession>
<comment type="caution">
    <text evidence="7">The sequence shown here is derived from an EMBL/GenBank/DDBJ whole genome shotgun (WGS) entry which is preliminary data.</text>
</comment>
<sequence>MIHPNRPFLRSVGMMIGAIIGVGVFGLPYAFAQSGFGLGLLELLFIGGILVTLQLMLGEVVVQTPGHHRLVAYVEMYVGPLWKWITLTALGLGIWGAMLAYMVVGGTFLHLLLSPVLGGEVAVYSYVVAGIGTLLIYGGLTFASKIEYLVVLALLFLFTFIVLASIPEISFAHYTTLNVSQAFTPYGVILFSLAGMGIVPELKDVLGKKHKRQLASVIIVAMTIVLSLYALFAFAVVGVTGSETTSSAFDGLVPYLGETFLVVATVLGTLTILSIYMVLGIELLNTFKFDFHLKHRLSWLLVSAVPILLFALGMREFIHIIGFVGGVFGGFLGILVALTYWSLRRKGLCREHHCINFPAPLTWIIITVFSGGIILEVFTTLIR</sequence>
<dbReference type="AlphaFoldDB" id="A0A2M8LGF8"/>
<dbReference type="GO" id="GO:0015179">
    <property type="term" value="F:L-amino acid transmembrane transporter activity"/>
    <property type="evidence" value="ECO:0007669"/>
    <property type="project" value="TreeGrafter"/>
</dbReference>
<keyword evidence="2 5" id="KW-0812">Transmembrane</keyword>
<feature type="transmembrane region" description="Helical" evidence="5">
    <location>
        <begin position="12"/>
        <end position="31"/>
    </location>
</feature>
<dbReference type="PANTHER" id="PTHR22950">
    <property type="entry name" value="AMINO ACID TRANSPORTER"/>
    <property type="match status" value="1"/>
</dbReference>
<feature type="transmembrane region" description="Helical" evidence="5">
    <location>
        <begin position="361"/>
        <end position="382"/>
    </location>
</feature>
<keyword evidence="4 5" id="KW-0472">Membrane</keyword>
<evidence type="ECO:0000259" key="6">
    <source>
        <dbReference type="Pfam" id="PF01490"/>
    </source>
</evidence>
<keyword evidence="3 5" id="KW-1133">Transmembrane helix</keyword>
<feature type="transmembrane region" description="Helical" evidence="5">
    <location>
        <begin position="214"/>
        <end position="239"/>
    </location>
</feature>
<dbReference type="Gene3D" id="1.20.1740.10">
    <property type="entry name" value="Amino acid/polyamine transporter I"/>
    <property type="match status" value="1"/>
</dbReference>
<name>A0A2M8LGF8_9BACT</name>
<gene>
    <name evidence="7" type="ORF">COV05_04135</name>
</gene>
<comment type="subcellular location">
    <subcellularLocation>
        <location evidence="1">Membrane</location>
        <topology evidence="1">Multi-pass membrane protein</topology>
    </subcellularLocation>
</comment>
<feature type="transmembrane region" description="Helical" evidence="5">
    <location>
        <begin position="183"/>
        <end position="202"/>
    </location>
</feature>
<reference evidence="8" key="1">
    <citation type="submission" date="2017-09" db="EMBL/GenBank/DDBJ databases">
        <title>Depth-based differentiation of microbial function through sediment-hosted aquifers and enrichment of novel symbionts in the deep terrestrial subsurface.</title>
        <authorList>
            <person name="Probst A.J."/>
            <person name="Ladd B."/>
            <person name="Jarett J.K."/>
            <person name="Geller-Mcgrath D.E."/>
            <person name="Sieber C.M.K."/>
            <person name="Emerson J.B."/>
            <person name="Anantharaman K."/>
            <person name="Thomas B.C."/>
            <person name="Malmstrom R."/>
            <person name="Stieglmeier M."/>
            <person name="Klingl A."/>
            <person name="Woyke T."/>
            <person name="Ryan C.M."/>
            <person name="Banfield J.F."/>
        </authorList>
    </citation>
    <scope>NUCLEOTIDE SEQUENCE [LARGE SCALE GENOMIC DNA]</scope>
</reference>
<feature type="transmembrane region" description="Helical" evidence="5">
    <location>
        <begin position="259"/>
        <end position="285"/>
    </location>
</feature>
<feature type="transmembrane region" description="Helical" evidence="5">
    <location>
        <begin position="149"/>
        <end position="171"/>
    </location>
</feature>
<dbReference type="InterPro" id="IPR013057">
    <property type="entry name" value="AA_transpt_TM"/>
</dbReference>
<feature type="transmembrane region" description="Helical" evidence="5">
    <location>
        <begin position="123"/>
        <end position="142"/>
    </location>
</feature>
<dbReference type="EMBL" id="PFEU01000018">
    <property type="protein sequence ID" value="PJE76530.1"/>
    <property type="molecule type" value="Genomic_DNA"/>
</dbReference>
<evidence type="ECO:0000256" key="5">
    <source>
        <dbReference type="SAM" id="Phobius"/>
    </source>
</evidence>
<feature type="transmembrane region" description="Helical" evidence="5">
    <location>
        <begin position="43"/>
        <end position="62"/>
    </location>
</feature>
<evidence type="ECO:0000256" key="4">
    <source>
        <dbReference type="ARBA" id="ARBA00023136"/>
    </source>
</evidence>
<proteinExistence type="predicted"/>
<organism evidence="7 8">
    <name type="scientific">Candidatus Uhrbacteria bacterium CG10_big_fil_rev_8_21_14_0_10_48_16</name>
    <dbReference type="NCBI Taxonomy" id="1975038"/>
    <lineage>
        <taxon>Bacteria</taxon>
        <taxon>Candidatus Uhriibacteriota</taxon>
    </lineage>
</organism>